<comment type="caution">
    <text evidence="3">The sequence shown here is derived from an EMBL/GenBank/DDBJ whole genome shotgun (WGS) entry which is preliminary data.</text>
</comment>
<dbReference type="EMBL" id="AQQR01000037">
    <property type="protein sequence ID" value="OWU66796.1"/>
    <property type="molecule type" value="Genomic_DNA"/>
</dbReference>
<name>A0A225NE02_9RHOB</name>
<protein>
    <recommendedName>
        <fullName evidence="2">MBG domain-containing protein</fullName>
    </recommendedName>
</protein>
<organism evidence="3 4">
    <name type="scientific">Marinibacterium profundimaris</name>
    <dbReference type="NCBI Taxonomy" id="1679460"/>
    <lineage>
        <taxon>Bacteria</taxon>
        <taxon>Pseudomonadati</taxon>
        <taxon>Pseudomonadota</taxon>
        <taxon>Alphaproteobacteria</taxon>
        <taxon>Rhodobacterales</taxon>
        <taxon>Paracoccaceae</taxon>
        <taxon>Marinibacterium</taxon>
    </lineage>
</organism>
<reference evidence="3 4" key="1">
    <citation type="submission" date="2013-04" db="EMBL/GenBank/DDBJ databases">
        <title>Oceanicola sp. 22II1-22F33 Genome Sequencing.</title>
        <authorList>
            <person name="Lai Q."/>
            <person name="Li G."/>
            <person name="Shao Z."/>
        </authorList>
    </citation>
    <scope>NUCLEOTIDE SEQUENCE [LARGE SCALE GENOMIC DNA]</scope>
    <source>
        <strain evidence="3 4">22II1-22F33</strain>
    </source>
</reference>
<feature type="compositionally biased region" description="Polar residues" evidence="1">
    <location>
        <begin position="341"/>
        <end position="354"/>
    </location>
</feature>
<proteinExistence type="predicted"/>
<gene>
    <name evidence="3" type="ORF">ATO3_27425</name>
</gene>
<dbReference type="Pfam" id="PF18676">
    <property type="entry name" value="MBG_2"/>
    <property type="match status" value="2"/>
</dbReference>
<dbReference type="Proteomes" id="UP000215377">
    <property type="component" value="Unassembled WGS sequence"/>
</dbReference>
<evidence type="ECO:0000256" key="1">
    <source>
        <dbReference type="SAM" id="MobiDB-lite"/>
    </source>
</evidence>
<keyword evidence="4" id="KW-1185">Reference proteome</keyword>
<accession>A0A225NE02</accession>
<evidence type="ECO:0000313" key="4">
    <source>
        <dbReference type="Proteomes" id="UP000215377"/>
    </source>
</evidence>
<evidence type="ECO:0000313" key="3">
    <source>
        <dbReference type="EMBL" id="OWU66796.1"/>
    </source>
</evidence>
<evidence type="ECO:0000259" key="2">
    <source>
        <dbReference type="Pfam" id="PF18676"/>
    </source>
</evidence>
<feature type="region of interest" description="Disordered" evidence="1">
    <location>
        <begin position="315"/>
        <end position="354"/>
    </location>
</feature>
<dbReference type="Gene3D" id="3.30.160.710">
    <property type="match status" value="1"/>
</dbReference>
<dbReference type="InterPro" id="IPR041286">
    <property type="entry name" value="MBG_2"/>
</dbReference>
<feature type="domain" description="MBG" evidence="2">
    <location>
        <begin position="98"/>
        <end position="178"/>
    </location>
</feature>
<dbReference type="AlphaFoldDB" id="A0A225NE02"/>
<feature type="domain" description="MBG" evidence="2">
    <location>
        <begin position="184"/>
        <end position="259"/>
    </location>
</feature>
<sequence>MERSYAVGDLSASVNGQGLIGQTISGGTVDNATTFWDTETSGITTSDGGTGKTTAEMMTATTFSGAGWDIATAGGSSSVWRIYDGDTYPLLRNFLTALTLTADDVTKTYDSNAFTAGAASVSGNNFKAGESVANLSGSLAIGGSAAGAVNVGSYTITPSGYYSGQQGYDISYTDGTLTVNKATLTATADDASKSYGDPNPALTISYSGFVGSDDESDLDTAPTASTLAELSSTAGSYAITVAGGSDNNYSFAYVDGALTVTYVPSPASTPITVEPVPSQPKVIIIEPSDSISQQTSEPAAQPVSASPAFKIPSTVERNSQDPAAGGQAFTGSLHSREGRTSRTSPASPSKQRQGSLISIHPALVKLFGLQDFVL</sequence>